<keyword evidence="3" id="KW-1185">Reference proteome</keyword>
<gene>
    <name evidence="2" type="ORF">ACFQBM_19690</name>
</gene>
<evidence type="ECO:0000259" key="1">
    <source>
        <dbReference type="Pfam" id="PF09983"/>
    </source>
</evidence>
<evidence type="ECO:0000313" key="3">
    <source>
        <dbReference type="Proteomes" id="UP001596425"/>
    </source>
</evidence>
<name>A0ABW1YRY1_9GAMM</name>
<dbReference type="InterPro" id="IPR024534">
    <property type="entry name" value="JetD_C"/>
</dbReference>
<evidence type="ECO:0000313" key="2">
    <source>
        <dbReference type="EMBL" id="MFC6635504.1"/>
    </source>
</evidence>
<organism evidence="2 3">
    <name type="scientific">Microbulbifer taiwanensis</name>
    <dbReference type="NCBI Taxonomy" id="986746"/>
    <lineage>
        <taxon>Bacteria</taxon>
        <taxon>Pseudomonadati</taxon>
        <taxon>Pseudomonadota</taxon>
        <taxon>Gammaproteobacteria</taxon>
        <taxon>Cellvibrionales</taxon>
        <taxon>Microbulbiferaceae</taxon>
        <taxon>Microbulbifer</taxon>
    </lineage>
</organism>
<dbReference type="EMBL" id="JBHSVR010000001">
    <property type="protein sequence ID" value="MFC6635504.1"/>
    <property type="molecule type" value="Genomic_DNA"/>
</dbReference>
<accession>A0ABW1YRY1</accession>
<proteinExistence type="predicted"/>
<sequence length="404" mass="45820">MARQLPEWAAANPVIMGLLEYVLEKRDKQILSGDEKPISVTLNPQNPPRALRAALAPFNDPTHDDGLLWDELKWLANEYRCFSIRPAGRRSAGRAPWEGARLSFRDASEPLIRDWLQRPRPLLVNPQWRMALARFEGYFENVDAFPVDGLDLEPGFEDFEELLACWSSIGRELETSSNMSWRQLSARCFLGDSKYLDSGWRQSLVSALFPSMGNRIRERPLLMHLYLPAQMERVLLIENQDTFLWLADLEPAVTALVYIEGYRGGAARVRAPGIARFSTLNEIPMEARRDFLQWWQGQALRALPVYFWGDLDYEGMHIAAALRRSFPDLECWQRGYQPLLDRLLASGGHLPQQAGKERHKAILSTGCAYADNHLIPALVDSGRCVDQEAVTAGQLIASVDDSDL</sequence>
<dbReference type="Pfam" id="PF09983">
    <property type="entry name" value="JetD_C"/>
    <property type="match status" value="1"/>
</dbReference>
<dbReference type="RefSeq" id="WP_193193640.1">
    <property type="nucleotide sequence ID" value="NZ_JACZFR010000049.1"/>
</dbReference>
<reference evidence="3" key="1">
    <citation type="journal article" date="2019" name="Int. J. Syst. Evol. Microbiol.">
        <title>The Global Catalogue of Microorganisms (GCM) 10K type strain sequencing project: providing services to taxonomists for standard genome sequencing and annotation.</title>
        <authorList>
            <consortium name="The Broad Institute Genomics Platform"/>
            <consortium name="The Broad Institute Genome Sequencing Center for Infectious Disease"/>
            <person name="Wu L."/>
            <person name="Ma J."/>
        </authorList>
    </citation>
    <scope>NUCLEOTIDE SEQUENCE [LARGE SCALE GENOMIC DNA]</scope>
    <source>
        <strain evidence="3">CGMCC 1.13718</strain>
    </source>
</reference>
<comment type="caution">
    <text evidence="2">The sequence shown here is derived from an EMBL/GenBank/DDBJ whole genome shotgun (WGS) entry which is preliminary data.</text>
</comment>
<protein>
    <submittedName>
        <fullName evidence="2">Wadjet anti-phage system protein JetD domain-containing protein</fullName>
    </submittedName>
</protein>
<dbReference type="Proteomes" id="UP001596425">
    <property type="component" value="Unassembled WGS sequence"/>
</dbReference>
<feature type="domain" description="Wadjet protein JetD C-terminal" evidence="1">
    <location>
        <begin position="228"/>
        <end position="330"/>
    </location>
</feature>